<proteinExistence type="predicted"/>
<accession>A0ABY7QEC9</accession>
<feature type="transmembrane region" description="Helical" evidence="2">
    <location>
        <begin position="253"/>
        <end position="277"/>
    </location>
</feature>
<dbReference type="InterPro" id="IPR050039">
    <property type="entry name" value="MAB_1171c-like"/>
</dbReference>
<protein>
    <recommendedName>
        <fullName evidence="3">DUF6545 domain-containing protein</fullName>
    </recommendedName>
</protein>
<dbReference type="InterPro" id="IPR046675">
    <property type="entry name" value="DUF6545"/>
</dbReference>
<evidence type="ECO:0000256" key="2">
    <source>
        <dbReference type="SAM" id="Phobius"/>
    </source>
</evidence>
<reference evidence="5" key="1">
    <citation type="submission" date="2022-12" db="EMBL/GenBank/DDBJ databases">
        <authorList>
            <person name="Mo P."/>
        </authorList>
    </citation>
    <scope>NUCLEOTIDE SEQUENCE [LARGE SCALE GENOMIC DNA]</scope>
    <source>
        <strain evidence="5">HUAS 3-15</strain>
    </source>
</reference>
<sequence length="460" mass="47784">MSELALYPVGLFFVLSAAHFARSRIDSRAAARYTCYGTALLGAGLLVLAPPTVRAVQGTGVPVLAVLVIVLGDGLRDGAAAAIRLLAPALRNADPGHADAGHADAGHADAGHTGPGHGDAGHTGPAVRRRGGRPREVRGGLALLGAVLGLRLALITAAAPDLAGQDLTVGPELSARLALAGYTAVGMLHTTMCLVALLRELLRRTRAAGPGRLGTGLRLLTGGLVAGLLWNAWSMDDVLRAAVTGSQDGPEDTLCAVLGGLCAALIAAGLGSTLWPVATGAVRGWLRAHRHYRALTPLWRDLHTVLPEIALDPARHLPLPPRDPRFALYRRIIEIHDARLILRQHSDPRTAQWLERATRRFPPPSAHAAATAEAAALATALELAASGAIPQATGATTTAAPAAPASDGPTTMDTMDGEAEHLAHLARVYATCPAVAEVRTLARTSRAERARASHPQEALR</sequence>
<dbReference type="RefSeq" id="WP_270150201.1">
    <property type="nucleotide sequence ID" value="NZ_CP115450.1"/>
</dbReference>
<dbReference type="EMBL" id="CP115450">
    <property type="protein sequence ID" value="WBP91055.1"/>
    <property type="molecule type" value="Genomic_DNA"/>
</dbReference>
<feature type="region of interest" description="Disordered" evidence="1">
    <location>
        <begin position="97"/>
        <end position="133"/>
    </location>
</feature>
<feature type="transmembrane region" description="Helical" evidence="2">
    <location>
        <begin position="179"/>
        <end position="201"/>
    </location>
</feature>
<keyword evidence="2" id="KW-0812">Transmembrane</keyword>
<dbReference type="Proteomes" id="UP001212821">
    <property type="component" value="Chromosome"/>
</dbReference>
<feature type="domain" description="DUF6545" evidence="3">
    <location>
        <begin position="285"/>
        <end position="430"/>
    </location>
</feature>
<keyword evidence="2" id="KW-1133">Transmembrane helix</keyword>
<name>A0ABY7QEC9_9ACTN</name>
<evidence type="ECO:0000259" key="3">
    <source>
        <dbReference type="Pfam" id="PF20182"/>
    </source>
</evidence>
<evidence type="ECO:0000256" key="1">
    <source>
        <dbReference type="SAM" id="MobiDB-lite"/>
    </source>
</evidence>
<dbReference type="Pfam" id="PF20182">
    <property type="entry name" value="DUF6545"/>
    <property type="match status" value="1"/>
</dbReference>
<gene>
    <name evidence="4" type="ORF">O1G21_37760</name>
</gene>
<feature type="region of interest" description="Disordered" evidence="1">
    <location>
        <begin position="394"/>
        <end position="415"/>
    </location>
</feature>
<feature type="transmembrane region" description="Helical" evidence="2">
    <location>
        <begin position="213"/>
        <end position="233"/>
    </location>
</feature>
<organism evidence="4 5">
    <name type="scientific">Kitasatospora cathayae</name>
    <dbReference type="NCBI Taxonomy" id="3004092"/>
    <lineage>
        <taxon>Bacteria</taxon>
        <taxon>Bacillati</taxon>
        <taxon>Actinomycetota</taxon>
        <taxon>Actinomycetes</taxon>
        <taxon>Kitasatosporales</taxon>
        <taxon>Streptomycetaceae</taxon>
        <taxon>Kitasatospora</taxon>
    </lineage>
</organism>
<dbReference type="NCBIfam" id="NF042915">
    <property type="entry name" value="MAB_1171c_fam"/>
    <property type="match status" value="1"/>
</dbReference>
<feature type="compositionally biased region" description="Basic and acidic residues" evidence="1">
    <location>
        <begin position="97"/>
        <end position="110"/>
    </location>
</feature>
<feature type="compositionally biased region" description="Low complexity" evidence="1">
    <location>
        <begin position="394"/>
        <end position="411"/>
    </location>
</feature>
<feature type="transmembrane region" description="Helical" evidence="2">
    <location>
        <begin position="139"/>
        <end position="159"/>
    </location>
</feature>
<feature type="transmembrane region" description="Helical" evidence="2">
    <location>
        <begin position="30"/>
        <end position="49"/>
    </location>
</feature>
<keyword evidence="5" id="KW-1185">Reference proteome</keyword>
<evidence type="ECO:0000313" key="4">
    <source>
        <dbReference type="EMBL" id="WBP91055.1"/>
    </source>
</evidence>
<evidence type="ECO:0000313" key="5">
    <source>
        <dbReference type="Proteomes" id="UP001212821"/>
    </source>
</evidence>
<keyword evidence="2" id="KW-0472">Membrane</keyword>